<dbReference type="HOGENOM" id="CLU_042910_0_0_2"/>
<dbReference type="EC" id="1.9.3.1" evidence="8"/>
<feature type="transmembrane region" description="Helical" evidence="6">
    <location>
        <begin position="63"/>
        <end position="85"/>
    </location>
</feature>
<feature type="transmembrane region" description="Helical" evidence="6">
    <location>
        <begin position="331"/>
        <end position="352"/>
    </location>
</feature>
<dbReference type="GO" id="GO:0022904">
    <property type="term" value="P:respiratory electron transport chain"/>
    <property type="evidence" value="ECO:0007669"/>
    <property type="project" value="TreeGrafter"/>
</dbReference>
<feature type="transmembrane region" description="Helical" evidence="6">
    <location>
        <begin position="260"/>
        <end position="281"/>
    </location>
</feature>
<dbReference type="CDD" id="cd00919">
    <property type="entry name" value="Heme_Cu_Oxidase_I"/>
    <property type="match status" value="1"/>
</dbReference>
<keyword evidence="5" id="KW-0249">Electron transport</keyword>
<dbReference type="GeneID" id="5709788"/>
<dbReference type="STRING" id="397948.Cmaq_1937"/>
<dbReference type="PANTHER" id="PTHR10422">
    <property type="entry name" value="CYTOCHROME C OXIDASE SUBUNIT 1"/>
    <property type="match status" value="1"/>
</dbReference>
<keyword evidence="5" id="KW-0679">Respiratory chain</keyword>
<dbReference type="PANTHER" id="PTHR10422:SF18">
    <property type="entry name" value="CYTOCHROME C OXIDASE SUBUNIT 1"/>
    <property type="match status" value="1"/>
</dbReference>
<keyword evidence="5" id="KW-0813">Transport</keyword>
<keyword evidence="2 5" id="KW-0812">Transmembrane</keyword>
<feature type="transmembrane region" description="Helical" evidence="6">
    <location>
        <begin position="483"/>
        <end position="505"/>
    </location>
</feature>
<dbReference type="eggNOG" id="arCOG01238">
    <property type="taxonomic scope" value="Archaea"/>
</dbReference>
<dbReference type="SUPFAM" id="SSF81442">
    <property type="entry name" value="Cytochrome c oxidase subunit I-like"/>
    <property type="match status" value="1"/>
</dbReference>
<reference evidence="8 9" key="1">
    <citation type="submission" date="2007-10" db="EMBL/GenBank/DDBJ databases">
        <title>Complete sequence of Caldivirga maquilingensis IC-167.</title>
        <authorList>
            <consortium name="US DOE Joint Genome Institute"/>
            <person name="Copeland A."/>
            <person name="Lucas S."/>
            <person name="Lapidus A."/>
            <person name="Barry K."/>
            <person name="Glavina del Rio T."/>
            <person name="Dalin E."/>
            <person name="Tice H."/>
            <person name="Pitluck S."/>
            <person name="Saunders E."/>
            <person name="Brettin T."/>
            <person name="Bruce D."/>
            <person name="Detter J.C."/>
            <person name="Han C."/>
            <person name="Schmutz J."/>
            <person name="Larimer F."/>
            <person name="Land M."/>
            <person name="Hauser L."/>
            <person name="Kyrpides N."/>
            <person name="Ivanova N."/>
            <person name="Biddle J.F."/>
            <person name="Zhang Z."/>
            <person name="Fitz-Gibbon S.T."/>
            <person name="Lowe T.M."/>
            <person name="Saltikov C."/>
            <person name="House C.H."/>
            <person name="Richardson P."/>
        </authorList>
    </citation>
    <scope>NUCLEOTIDE SEQUENCE [LARGE SCALE GENOMIC DNA]</scope>
    <source>
        <strain evidence="9">ATCC 700844 / DSM 13496 / JCM 10307 / IC-167</strain>
    </source>
</reference>
<dbReference type="InterPro" id="IPR023616">
    <property type="entry name" value="Cyt_c_oxase-like_su1_dom"/>
</dbReference>
<dbReference type="InterPro" id="IPR023615">
    <property type="entry name" value="Cyt_c_Oxase_su1_BS"/>
</dbReference>
<dbReference type="Proteomes" id="UP000001137">
    <property type="component" value="Chromosome"/>
</dbReference>
<feature type="transmembrane region" description="Helical" evidence="6">
    <location>
        <begin position="97"/>
        <end position="128"/>
    </location>
</feature>
<accession>A8MBM1</accession>
<dbReference type="AlphaFoldDB" id="A8MBM1"/>
<evidence type="ECO:0000256" key="5">
    <source>
        <dbReference type="RuleBase" id="RU000370"/>
    </source>
</evidence>
<comment type="subcellular location">
    <subcellularLocation>
        <location evidence="1">Membrane</location>
        <topology evidence="1">Multi-pass membrane protein</topology>
    </subcellularLocation>
</comment>
<dbReference type="GO" id="GO:0015990">
    <property type="term" value="P:electron transport coupled proton transport"/>
    <property type="evidence" value="ECO:0007669"/>
    <property type="project" value="TreeGrafter"/>
</dbReference>
<feature type="transmembrane region" description="Helical" evidence="6">
    <location>
        <begin position="21"/>
        <end position="43"/>
    </location>
</feature>
<dbReference type="GO" id="GO:0020037">
    <property type="term" value="F:heme binding"/>
    <property type="evidence" value="ECO:0007669"/>
    <property type="project" value="InterPro"/>
</dbReference>
<feature type="transmembrane region" description="Helical" evidence="6">
    <location>
        <begin position="214"/>
        <end position="240"/>
    </location>
</feature>
<evidence type="ECO:0000256" key="6">
    <source>
        <dbReference type="SAM" id="Phobius"/>
    </source>
</evidence>
<dbReference type="EMBL" id="CP000852">
    <property type="protein sequence ID" value="ABW02754.1"/>
    <property type="molecule type" value="Genomic_DNA"/>
</dbReference>
<protein>
    <submittedName>
        <fullName evidence="8">Cytochrome-c oxidase</fullName>
        <ecNumber evidence="8">1.9.3.1</ecNumber>
    </submittedName>
</protein>
<evidence type="ECO:0000256" key="2">
    <source>
        <dbReference type="ARBA" id="ARBA00022692"/>
    </source>
</evidence>
<dbReference type="KEGG" id="cma:Cmaq_1937"/>
<feature type="transmembrane region" description="Helical" evidence="6">
    <location>
        <begin position="148"/>
        <end position="171"/>
    </location>
</feature>
<feature type="transmembrane region" description="Helical" evidence="6">
    <location>
        <begin position="399"/>
        <end position="421"/>
    </location>
</feature>
<dbReference type="Gene3D" id="1.20.210.10">
    <property type="entry name" value="Cytochrome c oxidase-like, subunit I domain"/>
    <property type="match status" value="1"/>
</dbReference>
<evidence type="ECO:0000259" key="7">
    <source>
        <dbReference type="PROSITE" id="PS50855"/>
    </source>
</evidence>
<keyword evidence="8" id="KW-0560">Oxidoreductase</keyword>
<keyword evidence="5" id="KW-0408">Iron</keyword>
<dbReference type="InterPro" id="IPR000883">
    <property type="entry name" value="Cyt_C_Oxase_1"/>
</dbReference>
<keyword evidence="4 6" id="KW-0472">Membrane</keyword>
<feature type="domain" description="Cytochrome oxidase subunit I profile" evidence="7">
    <location>
        <begin position="19"/>
        <end position="529"/>
    </location>
</feature>
<dbReference type="PROSITE" id="PS00077">
    <property type="entry name" value="COX1_CUB"/>
    <property type="match status" value="1"/>
</dbReference>
<dbReference type="InterPro" id="IPR036927">
    <property type="entry name" value="Cyt_c_oxase-like_su1_sf"/>
</dbReference>
<feature type="transmembrane region" description="Helical" evidence="6">
    <location>
        <begin position="290"/>
        <end position="311"/>
    </location>
</feature>
<feature type="transmembrane region" description="Helical" evidence="6">
    <location>
        <begin position="437"/>
        <end position="455"/>
    </location>
</feature>
<dbReference type="GO" id="GO:0016491">
    <property type="term" value="F:oxidoreductase activity"/>
    <property type="evidence" value="ECO:0007669"/>
    <property type="project" value="UniProtKB-KW"/>
</dbReference>
<dbReference type="RefSeq" id="WP_012186973.1">
    <property type="nucleotide sequence ID" value="NC_009954.1"/>
</dbReference>
<gene>
    <name evidence="8" type="ordered locus">Cmaq_1937</name>
</gene>
<dbReference type="GO" id="GO:0016020">
    <property type="term" value="C:membrane"/>
    <property type="evidence" value="ECO:0007669"/>
    <property type="project" value="UniProtKB-SubCell"/>
</dbReference>
<keyword evidence="5" id="KW-0349">Heme</keyword>
<organism evidence="8 9">
    <name type="scientific">Caldivirga maquilingensis (strain ATCC 700844 / DSM 13496 / JCM 10307 / IC-167)</name>
    <dbReference type="NCBI Taxonomy" id="397948"/>
    <lineage>
        <taxon>Archaea</taxon>
        <taxon>Thermoproteota</taxon>
        <taxon>Thermoprotei</taxon>
        <taxon>Thermoproteales</taxon>
        <taxon>Thermoproteaceae</taxon>
        <taxon>Caldivirga</taxon>
    </lineage>
</organism>
<evidence type="ECO:0000256" key="1">
    <source>
        <dbReference type="ARBA" id="ARBA00004141"/>
    </source>
</evidence>
<evidence type="ECO:0000256" key="4">
    <source>
        <dbReference type="ARBA" id="ARBA00023136"/>
    </source>
</evidence>
<keyword evidence="9" id="KW-1185">Reference proteome</keyword>
<keyword evidence="5" id="KW-0479">Metal-binding</keyword>
<sequence>MSMGQEVSSSMDPETRAARVSLKYLFTWLGVFLAGGLLGLTMRSQQANLVNVGDSAFYTMMTVHGQFMFLGLGTFGAFGLTWYVLAKALRRDLHYRFINVIYWLLVLGFALIGISGLYGNFGAGWYFLYPLPLYSVQDQWTNWSVAAFSLGELLLGLALIFYCIEVIAVLVQWGGGGVRSWSSIKKGFMAMARGIGLDGLGVVKANPHRLDASVFPLIANAIDMLVATPPLAALLLVMFIGSTVNPNFGINVGLADNMFWFFGHPIVYQLLFPAVAALYLLFELGSNRDWLGYTVTGAIWVLATVTNLLVWVHHLYLYPFEPLPVNLMSQLSTMGISIVSAVSVFALLAMMWRSGIKMTPPYMFSLIAMFAWLEAGYSGVAQAIVAWNLYLHNTLWVVAHFHTMALLNIAMVAIALIYYLVPKAYPWVNLYDKWSKVHFWMTLVGGFGFVNTWFAEGVLGVPRRYAYHYMLTVYGIPVTNLDLIGVIFAIILGIAQGIFAVKLFNELVIKRIRIMAEQEAERIVASGGQ</sequence>
<dbReference type="GO" id="GO:0004129">
    <property type="term" value="F:cytochrome-c oxidase activity"/>
    <property type="evidence" value="ECO:0007669"/>
    <property type="project" value="InterPro"/>
</dbReference>
<evidence type="ECO:0000256" key="3">
    <source>
        <dbReference type="ARBA" id="ARBA00022989"/>
    </source>
</evidence>
<name>A8MBM1_CALMQ</name>
<feature type="transmembrane region" description="Helical" evidence="6">
    <location>
        <begin position="364"/>
        <end position="387"/>
    </location>
</feature>
<dbReference type="OrthoDB" id="33297at2157"/>
<proteinExistence type="inferred from homology"/>
<dbReference type="PROSITE" id="PS50855">
    <property type="entry name" value="COX1"/>
    <property type="match status" value="1"/>
</dbReference>
<comment type="similarity">
    <text evidence="5">Belongs to the heme-copper respiratory oxidase family.</text>
</comment>
<dbReference type="GO" id="GO:0009060">
    <property type="term" value="P:aerobic respiration"/>
    <property type="evidence" value="ECO:0007669"/>
    <property type="project" value="InterPro"/>
</dbReference>
<dbReference type="Pfam" id="PF00115">
    <property type="entry name" value="COX1"/>
    <property type="match status" value="1"/>
</dbReference>
<evidence type="ECO:0000313" key="9">
    <source>
        <dbReference type="Proteomes" id="UP000001137"/>
    </source>
</evidence>
<keyword evidence="3 6" id="KW-1133">Transmembrane helix</keyword>
<evidence type="ECO:0000313" key="8">
    <source>
        <dbReference type="EMBL" id="ABW02754.1"/>
    </source>
</evidence>